<dbReference type="Gene3D" id="1.10.510.10">
    <property type="entry name" value="Transferase(Phosphotransferase) domain 1"/>
    <property type="match status" value="1"/>
</dbReference>
<evidence type="ECO:0000313" key="10">
    <source>
        <dbReference type="Proteomes" id="UP001165080"/>
    </source>
</evidence>
<evidence type="ECO:0000256" key="6">
    <source>
        <dbReference type="PROSITE-ProRule" id="PRU10141"/>
    </source>
</evidence>
<dbReference type="InterPro" id="IPR008271">
    <property type="entry name" value="Ser/Thr_kinase_AS"/>
</dbReference>
<dbReference type="PROSITE" id="PS00108">
    <property type="entry name" value="PROTEIN_KINASE_ST"/>
    <property type="match status" value="1"/>
</dbReference>
<evidence type="ECO:0000256" key="7">
    <source>
        <dbReference type="SAM" id="MobiDB-lite"/>
    </source>
</evidence>
<accession>A0A9W6C2S3</accession>
<evidence type="ECO:0000256" key="5">
    <source>
        <dbReference type="ARBA" id="ARBA00022840"/>
    </source>
</evidence>
<feature type="binding site" evidence="6">
    <location>
        <position position="616"/>
    </location>
    <ligand>
        <name>ATP</name>
        <dbReference type="ChEBI" id="CHEBI:30616"/>
    </ligand>
</feature>
<feature type="compositionally biased region" description="Low complexity" evidence="7">
    <location>
        <begin position="500"/>
        <end position="510"/>
    </location>
</feature>
<dbReference type="SUPFAM" id="SSF56112">
    <property type="entry name" value="Protein kinase-like (PK-like)"/>
    <property type="match status" value="1"/>
</dbReference>
<dbReference type="Pfam" id="PF07714">
    <property type="entry name" value="PK_Tyr_Ser-Thr"/>
    <property type="match status" value="1"/>
</dbReference>
<evidence type="ECO:0000256" key="1">
    <source>
        <dbReference type="ARBA" id="ARBA00022527"/>
    </source>
</evidence>
<evidence type="ECO:0000256" key="2">
    <source>
        <dbReference type="ARBA" id="ARBA00022679"/>
    </source>
</evidence>
<keyword evidence="1" id="KW-0723">Serine/threonine-protein kinase</keyword>
<dbReference type="EMBL" id="BRXU01000070">
    <property type="protein sequence ID" value="GLC62792.1"/>
    <property type="molecule type" value="Genomic_DNA"/>
</dbReference>
<keyword evidence="3 6" id="KW-0547">Nucleotide-binding</keyword>
<protein>
    <recommendedName>
        <fullName evidence="8">Protein kinase domain-containing protein</fullName>
    </recommendedName>
</protein>
<evidence type="ECO:0000259" key="8">
    <source>
        <dbReference type="PROSITE" id="PS50011"/>
    </source>
</evidence>
<feature type="compositionally biased region" description="Gly residues" evidence="7">
    <location>
        <begin position="511"/>
        <end position="522"/>
    </location>
</feature>
<evidence type="ECO:0000256" key="3">
    <source>
        <dbReference type="ARBA" id="ARBA00022741"/>
    </source>
</evidence>
<dbReference type="GO" id="GO:0005524">
    <property type="term" value="F:ATP binding"/>
    <property type="evidence" value="ECO:0007669"/>
    <property type="project" value="UniProtKB-UniRule"/>
</dbReference>
<dbReference type="InterPro" id="IPR000719">
    <property type="entry name" value="Prot_kinase_dom"/>
</dbReference>
<evidence type="ECO:0000256" key="4">
    <source>
        <dbReference type="ARBA" id="ARBA00022777"/>
    </source>
</evidence>
<evidence type="ECO:0000313" key="9">
    <source>
        <dbReference type="EMBL" id="GLC62792.1"/>
    </source>
</evidence>
<dbReference type="InterPro" id="IPR017441">
    <property type="entry name" value="Protein_kinase_ATP_BS"/>
</dbReference>
<keyword evidence="4" id="KW-0418">Kinase</keyword>
<proteinExistence type="predicted"/>
<comment type="caution">
    <text evidence="9">The sequence shown here is derived from an EMBL/GenBank/DDBJ whole genome shotgun (WGS) entry which is preliminary data.</text>
</comment>
<keyword evidence="5 6" id="KW-0067">ATP-binding</keyword>
<dbReference type="Gene3D" id="3.30.200.20">
    <property type="entry name" value="Phosphorylase Kinase, domain 1"/>
    <property type="match status" value="1"/>
</dbReference>
<keyword evidence="10" id="KW-1185">Reference proteome</keyword>
<organism evidence="9 10">
    <name type="scientific">Pleodorina starrii</name>
    <dbReference type="NCBI Taxonomy" id="330485"/>
    <lineage>
        <taxon>Eukaryota</taxon>
        <taxon>Viridiplantae</taxon>
        <taxon>Chlorophyta</taxon>
        <taxon>core chlorophytes</taxon>
        <taxon>Chlorophyceae</taxon>
        <taxon>CS clade</taxon>
        <taxon>Chlamydomonadales</taxon>
        <taxon>Volvocaceae</taxon>
        <taxon>Pleodorina</taxon>
    </lineage>
</organism>
<dbReference type="AlphaFoldDB" id="A0A9W6C2S3"/>
<dbReference type="PANTHER" id="PTHR44329">
    <property type="entry name" value="SERINE/THREONINE-PROTEIN KINASE TNNI3K-RELATED"/>
    <property type="match status" value="1"/>
</dbReference>
<dbReference type="PROSITE" id="PS50011">
    <property type="entry name" value="PROTEIN_KINASE_DOM"/>
    <property type="match status" value="1"/>
</dbReference>
<dbReference type="InterPro" id="IPR011009">
    <property type="entry name" value="Kinase-like_dom_sf"/>
</dbReference>
<reference evidence="9 10" key="1">
    <citation type="journal article" date="2023" name="Commun. Biol.">
        <title>Reorganization of the ancestral sex-determining regions during the evolution of trioecy in Pleodorina starrii.</title>
        <authorList>
            <person name="Takahashi K."/>
            <person name="Suzuki S."/>
            <person name="Kawai-Toyooka H."/>
            <person name="Yamamoto K."/>
            <person name="Hamaji T."/>
            <person name="Ootsuki R."/>
            <person name="Yamaguchi H."/>
            <person name="Kawachi M."/>
            <person name="Higashiyama T."/>
            <person name="Nozaki H."/>
        </authorList>
    </citation>
    <scope>NUCLEOTIDE SEQUENCE [LARGE SCALE GENOMIC DNA]</scope>
    <source>
        <strain evidence="9 10">NIES-4479</strain>
    </source>
</reference>
<keyword evidence="2" id="KW-0808">Transferase</keyword>
<dbReference type="InterPro" id="IPR001245">
    <property type="entry name" value="Ser-Thr/Tyr_kinase_cat_dom"/>
</dbReference>
<dbReference type="Proteomes" id="UP001165080">
    <property type="component" value="Unassembled WGS sequence"/>
</dbReference>
<feature type="region of interest" description="Disordered" evidence="7">
    <location>
        <begin position="746"/>
        <end position="768"/>
    </location>
</feature>
<dbReference type="PANTHER" id="PTHR44329:SF214">
    <property type="entry name" value="PROTEIN KINASE DOMAIN-CONTAINING PROTEIN"/>
    <property type="match status" value="1"/>
</dbReference>
<feature type="domain" description="Protein kinase" evidence="8">
    <location>
        <begin position="589"/>
        <end position="940"/>
    </location>
</feature>
<dbReference type="SMART" id="SM00220">
    <property type="entry name" value="S_TKc"/>
    <property type="match status" value="1"/>
</dbReference>
<feature type="region of interest" description="Disordered" evidence="7">
    <location>
        <begin position="485"/>
        <end position="522"/>
    </location>
</feature>
<dbReference type="InterPro" id="IPR051681">
    <property type="entry name" value="Ser/Thr_Kinases-Pseudokinases"/>
</dbReference>
<dbReference type="PROSITE" id="PS00107">
    <property type="entry name" value="PROTEIN_KINASE_ATP"/>
    <property type="match status" value="1"/>
</dbReference>
<gene>
    <name evidence="9" type="primary">PLEST011837</name>
    <name evidence="9" type="ORF">PLESTB_001940100</name>
</gene>
<name>A0A9W6C2S3_9CHLO</name>
<sequence length="963" mass="100015">MPQAQCKNTFKCRIGALGLMAAIAVTAFLPAMTVLGQVARQNQVGSPRLLVSSMGTVFCRSGGELAAAFADTVVQLAYLTANIVMTDVDWEHYETPITLWRNVTVSGMNADANTWPLLDLGFTLNRVRLGPGVALTFTHVAIRNWRKGAHFQAPGLDLVATNPDTVPGSGSGAAPGLVLLQSADVIQRTCLPNSIAPISVGSLVRPPQLPPGDQSTSRLPANPNCTNDTSAPAVRRCWAAVGTYWDLGAYGMNFDELNRPVSAGYNLWFFNCNYKCETRLTEECVANLTAIPCFYQLFPWEASPLHASASASASSSLARSAGQSAGGGGGGGRSSLLAPLLGGLLGGLALVGLAVGVTLLVWRRVRGGGQGGGGPPGAKPSLGFDGCEVKAAAQWESASDGRNPNNGGGAAPPSSSARRLQAPACAAAAYPRSSDKVIGGAGGVGLSVKLPEAAALAGTVCSSGPGHLPISTSHEAVSVSLCGPDPDPDVYPGPTSSNMSPAPGLADSGGPAAGGSGGREGGLGLGATPAGCRFWSQTGMRSERSGGSSSLLPQLRCTTDELALLPVTPMTPLQPAVNLDARAVGAAVKLLPVTLGKGSFGRVVEGQYGGERVAVKLLNAGLLTGVQEAGALSAMAGGQQGGPGGEPSLHGPARRAWRALVQEVEVLARCHHPNIVRLLAASLVPPRVCLVMELMDTSLDRLLHGVEGRSLDLGTRLFSSVRLQVCSVSITGFRVRSLTPSSSPLRYPFLHPSPRPPNSPGRVAPPSPPPQVLHIALQIARALSYLHPTVLHRDLKPANVLISQPYSDKPLAKLADFGLSRLQTTVHATKNTEVGTAPYVAPESFDVLNPAMSDRAEIYAFGVILWEMLTGKRPWQGSSTAQIAYAVSMLNSRLPLRDLSEGRCPHKVRALMVGCWEKDPARRPAAAELVKALVLAQEALVAPTCTVYGSEGPPSSTDTHIPT</sequence>
<dbReference type="GO" id="GO:0004674">
    <property type="term" value="F:protein serine/threonine kinase activity"/>
    <property type="evidence" value="ECO:0007669"/>
    <property type="project" value="UniProtKB-KW"/>
</dbReference>
<feature type="region of interest" description="Disordered" evidence="7">
    <location>
        <begin position="395"/>
        <end position="418"/>
    </location>
</feature>
<feature type="compositionally biased region" description="Pro residues" evidence="7">
    <location>
        <begin position="751"/>
        <end position="768"/>
    </location>
</feature>